<dbReference type="KEGG" id="hch:HCH_06455"/>
<dbReference type="AlphaFoldDB" id="Q2S8C5"/>
<dbReference type="HOGENOM" id="CLU_066015_1_0_6"/>
<reference evidence="1 2" key="1">
    <citation type="journal article" date="2005" name="Nucleic Acids Res.">
        <title>Genomic blueprint of Hahella chejuensis, a marine microbe producing an algicidal agent.</title>
        <authorList>
            <person name="Jeong H."/>
            <person name="Yim J.H."/>
            <person name="Lee C."/>
            <person name="Choi S.-H."/>
            <person name="Park Y.K."/>
            <person name="Yoon S.H."/>
            <person name="Hur C.-G."/>
            <person name="Kang H.-Y."/>
            <person name="Kim D."/>
            <person name="Lee H.H."/>
            <person name="Park K.H."/>
            <person name="Park S.-H."/>
            <person name="Park H.-S."/>
            <person name="Lee H.K."/>
            <person name="Oh T.K."/>
            <person name="Kim J.F."/>
        </authorList>
    </citation>
    <scope>NUCLEOTIDE SEQUENCE [LARGE SCALE GENOMIC DNA]</scope>
    <source>
        <strain evidence="1 2">KCTC 2396</strain>
    </source>
</reference>
<dbReference type="STRING" id="349521.HCH_06455"/>
<dbReference type="Proteomes" id="UP000000238">
    <property type="component" value="Chromosome"/>
</dbReference>
<evidence type="ECO:0008006" key="3">
    <source>
        <dbReference type="Google" id="ProtNLM"/>
    </source>
</evidence>
<dbReference type="SUPFAM" id="SSF53850">
    <property type="entry name" value="Periplasmic binding protein-like II"/>
    <property type="match status" value="1"/>
</dbReference>
<dbReference type="OrthoDB" id="547680at2"/>
<keyword evidence="2" id="KW-1185">Reference proteome</keyword>
<evidence type="ECO:0000313" key="1">
    <source>
        <dbReference type="EMBL" id="ABC33099.1"/>
    </source>
</evidence>
<dbReference type="EMBL" id="CP000155">
    <property type="protein sequence ID" value="ABC33099.1"/>
    <property type="molecule type" value="Genomic_DNA"/>
</dbReference>
<evidence type="ECO:0000313" key="2">
    <source>
        <dbReference type="Proteomes" id="UP000000238"/>
    </source>
</evidence>
<name>Q2S8C5_HAHCH</name>
<organism evidence="1 2">
    <name type="scientific">Hahella chejuensis (strain KCTC 2396)</name>
    <dbReference type="NCBI Taxonomy" id="349521"/>
    <lineage>
        <taxon>Bacteria</taxon>
        <taxon>Pseudomonadati</taxon>
        <taxon>Pseudomonadota</taxon>
        <taxon>Gammaproteobacteria</taxon>
        <taxon>Oceanospirillales</taxon>
        <taxon>Hahellaceae</taxon>
        <taxon>Hahella</taxon>
    </lineage>
</organism>
<proteinExistence type="predicted"/>
<protein>
    <recommendedName>
        <fullName evidence="3">ABC-type amino acid transport/signal transduction systems, periplasmic component/domain</fullName>
    </recommendedName>
</protein>
<sequence length="289" mass="32780">MIRPFLIAILISVFTVSVRAETMEIRHVALREGSTLDQYALELLKFLVAQTGTDAKFISFQPSSAQTRREMLLKDGSYDIDWLGATAEIEERVPPVRFPILRGLLGHRVFITNKETSAKLSKDMTFDQLKAFSVVQGQGWGDIPILVGGGFTKMQTNSTFDNLFKMVDGGRADLFPRSIIEPYGELASRCNLGADYVCTDKNMMVDDKILVVYKLPMLYFVSPKRQDLINVLNTAFTDHYDAFLEFFNNHPLVKDSLQKMEGRKVFHIEENKSLSDATSNIPDKYWLSL</sequence>
<dbReference type="eggNOG" id="COG0834">
    <property type="taxonomic scope" value="Bacteria"/>
</dbReference>
<gene>
    <name evidence="1" type="ordered locus">HCH_06455</name>
</gene>
<accession>Q2S8C5</accession>
<dbReference type="RefSeq" id="WP_011400151.1">
    <property type="nucleotide sequence ID" value="NC_007645.1"/>
</dbReference>